<accession>M1NLV6</accession>
<evidence type="ECO:0000313" key="1">
    <source>
        <dbReference type="EMBL" id="AGF84980.1"/>
    </source>
</evidence>
<dbReference type="EMBL" id="KC008572">
    <property type="protein sequence ID" value="AGF84980.1"/>
    <property type="molecule type" value="Genomic_DNA"/>
</dbReference>
<dbReference type="Proteomes" id="UP000241071">
    <property type="component" value="Segment"/>
</dbReference>
<proteinExistence type="predicted"/>
<sequence>MNKSVFFVLLSLLLLINVSRAFDCPMGYTYNGNYCVINNCTLDYECPTQYNFGMCMEGVCGCLNNTGLVWNSSLTSFKEKNTCHCPEKTRLYWSGEFPKCIPLGQCEEFWQCPQIYNQKQTIFCGSLNDSVVRDYDVCLCNYGYENIGFEEDCMCASVKKQVWSNYHNGMICLFEQECTQDDHCLSSNCLIEIGQWLGVCEQDYSGASQIKMLFVQ</sequence>
<organism evidence="1 2">
    <name type="scientific">Moumouvirus goulette</name>
    <dbReference type="NCBI Taxonomy" id="1247379"/>
    <lineage>
        <taxon>Viruses</taxon>
        <taxon>Varidnaviria</taxon>
        <taxon>Bamfordvirae</taxon>
        <taxon>Nucleocytoviricota</taxon>
        <taxon>Megaviricetes</taxon>
        <taxon>Imitervirales</taxon>
        <taxon>Mimiviridae</taxon>
        <taxon>Megamimivirinae</taxon>
        <taxon>Moumouvirus</taxon>
        <taxon>Moumouvirus goulettemassiliense</taxon>
    </lineage>
</organism>
<protein>
    <recommendedName>
        <fullName evidence="3">EB domain-containing protein</fullName>
    </recommendedName>
</protein>
<evidence type="ECO:0000313" key="2">
    <source>
        <dbReference type="Proteomes" id="UP000241071"/>
    </source>
</evidence>
<keyword evidence="2" id="KW-1185">Reference proteome</keyword>
<gene>
    <name evidence="1" type="ORF">glt_00171</name>
</gene>
<name>M1NLV6_9VIRU</name>
<reference evidence="1 2" key="1">
    <citation type="submission" date="2012-10" db="EMBL/GenBank/DDBJ databases">
        <title>Complete genome sequence of Moumouvirus goulette.</title>
        <authorList>
            <person name="Fournous G."/>
            <person name="Bougalmi M."/>
            <person name="Colson P."/>
        </authorList>
    </citation>
    <scope>NUCLEOTIDE SEQUENCE [LARGE SCALE GENOMIC DNA]</scope>
</reference>
<evidence type="ECO:0008006" key="3">
    <source>
        <dbReference type="Google" id="ProtNLM"/>
    </source>
</evidence>